<protein>
    <recommendedName>
        <fullName evidence="1">HTH psq-type domain-containing protein</fullName>
    </recommendedName>
</protein>
<accession>E5BEV6</accession>
<dbReference type="Pfam" id="PF04218">
    <property type="entry name" value="CENP-B_N"/>
    <property type="match status" value="1"/>
</dbReference>
<keyword evidence="3" id="KW-1185">Reference proteome</keyword>
<dbReference type="AlphaFoldDB" id="E5BEV6"/>
<proteinExistence type="predicted"/>
<dbReference type="InterPro" id="IPR036388">
    <property type="entry name" value="WH-like_DNA-bd_sf"/>
</dbReference>
<dbReference type="HOGENOM" id="CLU_2787850_0_0_0"/>
<dbReference type="InterPro" id="IPR007889">
    <property type="entry name" value="HTH_Psq"/>
</dbReference>
<dbReference type="RefSeq" id="WP_008800716.1">
    <property type="nucleotide sequence ID" value="NZ_GG657971.1"/>
</dbReference>
<dbReference type="EMBL" id="GG657971">
    <property type="protein sequence ID" value="EFS20637.1"/>
    <property type="molecule type" value="Genomic_DNA"/>
</dbReference>
<evidence type="ECO:0000313" key="2">
    <source>
        <dbReference type="EMBL" id="EFS20637.1"/>
    </source>
</evidence>
<dbReference type="Gene3D" id="1.10.10.10">
    <property type="entry name" value="Winged helix-like DNA-binding domain superfamily/Winged helix DNA-binding domain"/>
    <property type="match status" value="1"/>
</dbReference>
<dbReference type="InterPro" id="IPR036390">
    <property type="entry name" value="WH_DNA-bd_sf"/>
</dbReference>
<feature type="domain" description="HTH psq-type" evidence="1">
    <location>
        <begin position="7"/>
        <end position="39"/>
    </location>
</feature>
<dbReference type="SUPFAM" id="SSF46785">
    <property type="entry name" value="Winged helix' DNA-binding domain"/>
    <property type="match status" value="1"/>
</dbReference>
<evidence type="ECO:0000259" key="1">
    <source>
        <dbReference type="Pfam" id="PF04218"/>
    </source>
</evidence>
<name>E5BEV6_9FUSO</name>
<dbReference type="Proteomes" id="UP000002975">
    <property type="component" value="Unassembled WGS sequence"/>
</dbReference>
<sequence length="68" mass="7721">MKFGEKLYKKIEICLIRGNVSKAKVAKALGITPTTLSRQFKTLKEEDHISTVTLKKIEELTGEKIFIL</sequence>
<evidence type="ECO:0000313" key="3">
    <source>
        <dbReference type="Proteomes" id="UP000002975"/>
    </source>
</evidence>
<dbReference type="BioCyc" id="FSP469605-HMP:GTSP-136-MONOMER"/>
<gene>
    <name evidence="2" type="ORF">FSBG_00134</name>
</gene>
<organism evidence="2 3">
    <name type="scientific">Fusobacterium gonidiaformans 3-1-5R</name>
    <dbReference type="NCBI Taxonomy" id="469605"/>
    <lineage>
        <taxon>Bacteria</taxon>
        <taxon>Fusobacteriati</taxon>
        <taxon>Fusobacteriota</taxon>
        <taxon>Fusobacteriia</taxon>
        <taxon>Fusobacteriales</taxon>
        <taxon>Fusobacteriaceae</taxon>
        <taxon>Fusobacterium</taxon>
    </lineage>
</organism>
<dbReference type="GO" id="GO:0003677">
    <property type="term" value="F:DNA binding"/>
    <property type="evidence" value="ECO:0007669"/>
    <property type="project" value="InterPro"/>
</dbReference>
<reference evidence="2 3" key="1">
    <citation type="submission" date="2009-02" db="EMBL/GenBank/DDBJ databases">
        <title>The Genome Sequence of Fusobacterium sp. 3_1_5R.</title>
        <authorList>
            <consortium name="The Broad Institute Genome Sequencing Platform"/>
            <person name="Ward D."/>
            <person name="Young S.K."/>
            <person name="Kodira C.D."/>
            <person name="Zeng Q."/>
            <person name="Koehrsen M."/>
            <person name="Alvarado L."/>
            <person name="Berlin A."/>
            <person name="Borenstein D."/>
            <person name="Chen Z."/>
            <person name="Engels R."/>
            <person name="Freedman E."/>
            <person name="Gellesch M."/>
            <person name="Goldberg J."/>
            <person name="Griggs A."/>
            <person name="Gujja S."/>
            <person name="Heiman D."/>
            <person name="Hepburn T."/>
            <person name="Howarth C."/>
            <person name="Jen D."/>
            <person name="Larson L."/>
            <person name="Lewis B."/>
            <person name="Mehta T."/>
            <person name="Park D."/>
            <person name="Pearson M."/>
            <person name="Roberts A."/>
            <person name="Saif S."/>
            <person name="Shea T."/>
            <person name="Shenoy N."/>
            <person name="Sisk P."/>
            <person name="Stolte C."/>
            <person name="Sykes S."/>
            <person name="Walk T."/>
            <person name="White J."/>
            <person name="Yandava C."/>
            <person name="Allen-Vercoe E."/>
            <person name="Strauss J."/>
            <person name="Ambrose C."/>
            <person name="Lander E."/>
            <person name="Nusbaum C."/>
            <person name="Galagan J."/>
            <person name="Birren B."/>
        </authorList>
    </citation>
    <scope>NUCLEOTIDE SEQUENCE [LARGE SCALE GENOMIC DNA]</scope>
    <source>
        <strain evidence="2 3">3_1_5R</strain>
    </source>
</reference>